<sequence>MTSQIVTANELVNGTVVYRTPEGRWTTHIGAAQGVVGEPDAKALLALAEADVARQLVVGPYLVEVEGAPGHWQHRSWRERIRAEGPTVPHDFTPDVEPRRANGRD</sequence>
<dbReference type="Pfam" id="PF11011">
    <property type="entry name" value="DUF2849"/>
    <property type="match status" value="1"/>
</dbReference>
<organism evidence="2 3">
    <name type="scientific">Hypericibacter terrae</name>
    <dbReference type="NCBI Taxonomy" id="2602015"/>
    <lineage>
        <taxon>Bacteria</taxon>
        <taxon>Pseudomonadati</taxon>
        <taxon>Pseudomonadota</taxon>
        <taxon>Alphaproteobacteria</taxon>
        <taxon>Rhodospirillales</taxon>
        <taxon>Dongiaceae</taxon>
        <taxon>Hypericibacter</taxon>
    </lineage>
</organism>
<keyword evidence="3" id="KW-1185">Reference proteome</keyword>
<name>A0A5J6MDR2_9PROT</name>
<proteinExistence type="predicted"/>
<accession>A0A5J6MDR2</accession>
<dbReference type="OrthoDB" id="9815695at2"/>
<dbReference type="Proteomes" id="UP000326202">
    <property type="component" value="Chromosome"/>
</dbReference>
<evidence type="ECO:0000256" key="1">
    <source>
        <dbReference type="SAM" id="MobiDB-lite"/>
    </source>
</evidence>
<reference evidence="2 3" key="1">
    <citation type="submission" date="2019-08" db="EMBL/GenBank/DDBJ databases">
        <title>Hyperibacter terrae gen. nov., sp. nov. and Hyperibacter viscosus sp. nov., two new members in the family Rhodospirillaceae isolated from the rhizosphere of Hypericum perforatum.</title>
        <authorList>
            <person name="Noviana Z."/>
        </authorList>
    </citation>
    <scope>NUCLEOTIDE SEQUENCE [LARGE SCALE GENOMIC DNA]</scope>
    <source>
        <strain evidence="2 3">R5913</strain>
    </source>
</reference>
<evidence type="ECO:0000313" key="2">
    <source>
        <dbReference type="EMBL" id="QEX15127.1"/>
    </source>
</evidence>
<gene>
    <name evidence="2" type="ORF">FRZ44_04070</name>
</gene>
<feature type="compositionally biased region" description="Basic and acidic residues" evidence="1">
    <location>
        <begin position="92"/>
        <end position="105"/>
    </location>
</feature>
<evidence type="ECO:0000313" key="3">
    <source>
        <dbReference type="Proteomes" id="UP000326202"/>
    </source>
</evidence>
<dbReference type="EMBL" id="CP042906">
    <property type="protein sequence ID" value="QEX15127.1"/>
    <property type="molecule type" value="Genomic_DNA"/>
</dbReference>
<dbReference type="RefSeq" id="WP_151175612.1">
    <property type="nucleotide sequence ID" value="NZ_CP042906.1"/>
</dbReference>
<dbReference type="KEGG" id="htq:FRZ44_04070"/>
<dbReference type="AlphaFoldDB" id="A0A5J6MDR2"/>
<evidence type="ECO:0008006" key="4">
    <source>
        <dbReference type="Google" id="ProtNLM"/>
    </source>
</evidence>
<dbReference type="InterPro" id="IPR021270">
    <property type="entry name" value="DUF2849"/>
</dbReference>
<feature type="region of interest" description="Disordered" evidence="1">
    <location>
        <begin position="83"/>
        <end position="105"/>
    </location>
</feature>
<protein>
    <recommendedName>
        <fullName evidence="4">Sulfite reductase</fullName>
    </recommendedName>
</protein>